<feature type="compositionally biased region" description="Low complexity" evidence="1">
    <location>
        <begin position="24"/>
        <end position="35"/>
    </location>
</feature>
<comment type="caution">
    <text evidence="2">The sequence shown here is derived from an EMBL/GenBank/DDBJ whole genome shotgun (WGS) entry which is preliminary data.</text>
</comment>
<evidence type="ECO:0000256" key="1">
    <source>
        <dbReference type="SAM" id="MobiDB-lite"/>
    </source>
</evidence>
<dbReference type="Proteomes" id="UP000287651">
    <property type="component" value="Unassembled WGS sequence"/>
</dbReference>
<feature type="compositionally biased region" description="Basic and acidic residues" evidence="1">
    <location>
        <begin position="56"/>
        <end position="66"/>
    </location>
</feature>
<reference evidence="2 3" key="1">
    <citation type="journal article" date="2014" name="Agronomy (Basel)">
        <title>A Draft Genome Sequence for Ensete ventricosum, the Drought-Tolerant Tree Against Hunger.</title>
        <authorList>
            <person name="Harrison J."/>
            <person name="Moore K.A."/>
            <person name="Paszkiewicz K."/>
            <person name="Jones T."/>
            <person name="Grant M."/>
            <person name="Ambacheew D."/>
            <person name="Muzemil S."/>
            <person name="Studholme D.J."/>
        </authorList>
    </citation>
    <scope>NUCLEOTIDE SEQUENCE [LARGE SCALE GENOMIC DNA]</scope>
</reference>
<evidence type="ECO:0000313" key="3">
    <source>
        <dbReference type="Proteomes" id="UP000287651"/>
    </source>
</evidence>
<protein>
    <submittedName>
        <fullName evidence="2">Uncharacterized protein</fullName>
    </submittedName>
</protein>
<organism evidence="2 3">
    <name type="scientific">Ensete ventricosum</name>
    <name type="common">Abyssinian banana</name>
    <name type="synonym">Musa ensete</name>
    <dbReference type="NCBI Taxonomy" id="4639"/>
    <lineage>
        <taxon>Eukaryota</taxon>
        <taxon>Viridiplantae</taxon>
        <taxon>Streptophyta</taxon>
        <taxon>Embryophyta</taxon>
        <taxon>Tracheophyta</taxon>
        <taxon>Spermatophyta</taxon>
        <taxon>Magnoliopsida</taxon>
        <taxon>Liliopsida</taxon>
        <taxon>Zingiberales</taxon>
        <taxon>Musaceae</taxon>
        <taxon>Ensete</taxon>
    </lineage>
</organism>
<sequence length="66" mass="6658">MAYEGSEEGGRPAPMQGRPPMAKPPARGRPVAARASPQGRPAPLAGIAARRGGTCGHDRAGVRKGG</sequence>
<accession>A0A426ZDR8</accession>
<feature type="non-terminal residue" evidence="2">
    <location>
        <position position="66"/>
    </location>
</feature>
<dbReference type="EMBL" id="AMZH03007118">
    <property type="protein sequence ID" value="RRT62110.1"/>
    <property type="molecule type" value="Genomic_DNA"/>
</dbReference>
<name>A0A426ZDR8_ENSVE</name>
<evidence type="ECO:0000313" key="2">
    <source>
        <dbReference type="EMBL" id="RRT62110.1"/>
    </source>
</evidence>
<feature type="region of interest" description="Disordered" evidence="1">
    <location>
        <begin position="1"/>
        <end position="66"/>
    </location>
</feature>
<dbReference type="AlphaFoldDB" id="A0A426ZDR8"/>
<gene>
    <name evidence="2" type="ORF">B296_00041201</name>
</gene>
<proteinExistence type="predicted"/>